<dbReference type="Pfam" id="PF00708">
    <property type="entry name" value="Acylphosphatase"/>
    <property type="match status" value="1"/>
</dbReference>
<evidence type="ECO:0000256" key="1">
    <source>
        <dbReference type="ARBA" id="ARBA00005614"/>
    </source>
</evidence>
<dbReference type="EMBL" id="CP108473">
    <property type="protein sequence ID" value="WUS21621.1"/>
    <property type="molecule type" value="Genomic_DNA"/>
</dbReference>
<dbReference type="Proteomes" id="UP000435837">
    <property type="component" value="Unassembled WGS sequence"/>
</dbReference>
<reference evidence="10 12" key="1">
    <citation type="submission" date="2019-12" db="EMBL/GenBank/DDBJ databases">
        <title>Whole genome shotgun sequence of Streptomyces caniferus NBRC 15389.</title>
        <authorList>
            <person name="Ichikawa N."/>
            <person name="Kimura A."/>
            <person name="Kitahashi Y."/>
            <person name="Komaki H."/>
            <person name="Tamura T."/>
        </authorList>
    </citation>
    <scope>NUCLEOTIDE SEQUENCE [LARGE SCALE GENOMIC DNA]</scope>
    <source>
        <strain evidence="10 12">NBRC 15389</strain>
    </source>
</reference>
<evidence type="ECO:0000256" key="4">
    <source>
        <dbReference type="ARBA" id="ARBA00047645"/>
    </source>
</evidence>
<dbReference type="PANTHER" id="PTHR47268">
    <property type="entry name" value="ACYLPHOSPHATASE"/>
    <property type="match status" value="1"/>
</dbReference>
<dbReference type="InterPro" id="IPR020456">
    <property type="entry name" value="Acylphosphatase"/>
</dbReference>
<dbReference type="InterPro" id="IPR001792">
    <property type="entry name" value="Acylphosphatase-like_dom"/>
</dbReference>
<dbReference type="AlphaFoldDB" id="A0A640S744"/>
<dbReference type="PRINTS" id="PR00112">
    <property type="entry name" value="ACYLPHPHTASE"/>
</dbReference>
<gene>
    <name evidence="10" type="primary">acyP_2</name>
    <name evidence="11" type="ORF">OG727_04520</name>
    <name evidence="10" type="ORF">Scani_27000</name>
</gene>
<reference evidence="11" key="2">
    <citation type="submission" date="2022-10" db="EMBL/GenBank/DDBJ databases">
        <title>The complete genomes of actinobacterial strains from the NBC collection.</title>
        <authorList>
            <person name="Joergensen T.S."/>
            <person name="Alvarez Arevalo M."/>
            <person name="Sterndorff E.B."/>
            <person name="Faurdal D."/>
            <person name="Vuksanovic O."/>
            <person name="Mourched A.-S."/>
            <person name="Charusanti P."/>
            <person name="Shaw S."/>
            <person name="Blin K."/>
            <person name="Weber T."/>
        </authorList>
    </citation>
    <scope>NUCLEOTIDE SEQUENCE</scope>
    <source>
        <strain evidence="11">NBC_01256</strain>
    </source>
</reference>
<evidence type="ECO:0000259" key="9">
    <source>
        <dbReference type="PROSITE" id="PS51160"/>
    </source>
</evidence>
<dbReference type="Proteomes" id="UP001432292">
    <property type="component" value="Chromosome"/>
</dbReference>
<dbReference type="EMBL" id="BLIN01000003">
    <property type="protein sequence ID" value="GFE06432.1"/>
    <property type="molecule type" value="Genomic_DNA"/>
</dbReference>
<feature type="compositionally biased region" description="Basic and acidic residues" evidence="8">
    <location>
        <begin position="75"/>
        <end position="86"/>
    </location>
</feature>
<feature type="region of interest" description="Disordered" evidence="8">
    <location>
        <begin position="75"/>
        <end position="94"/>
    </location>
</feature>
<evidence type="ECO:0000256" key="3">
    <source>
        <dbReference type="ARBA" id="ARBA00015991"/>
    </source>
</evidence>
<keyword evidence="13" id="KW-1185">Reference proteome</keyword>
<evidence type="ECO:0000256" key="6">
    <source>
        <dbReference type="RuleBase" id="RU000553"/>
    </source>
</evidence>
<accession>A0A640S744</accession>
<dbReference type="GeneID" id="96639867"/>
<proteinExistence type="inferred from homology"/>
<evidence type="ECO:0000313" key="12">
    <source>
        <dbReference type="Proteomes" id="UP000435837"/>
    </source>
</evidence>
<dbReference type="PANTHER" id="PTHR47268:SF4">
    <property type="entry name" value="ACYLPHOSPHATASE"/>
    <property type="match status" value="1"/>
</dbReference>
<dbReference type="GO" id="GO:0003998">
    <property type="term" value="F:acylphosphatase activity"/>
    <property type="evidence" value="ECO:0007669"/>
    <property type="project" value="UniProtKB-EC"/>
</dbReference>
<dbReference type="InterPro" id="IPR036046">
    <property type="entry name" value="Acylphosphatase-like_dom_sf"/>
</dbReference>
<protein>
    <recommendedName>
        <fullName evidence="3 5">Acylphosphatase</fullName>
        <ecNumber evidence="2 5">3.6.1.7</ecNumber>
    </recommendedName>
</protein>
<evidence type="ECO:0000313" key="10">
    <source>
        <dbReference type="EMBL" id="GFE06432.1"/>
    </source>
</evidence>
<dbReference type="PROSITE" id="PS51160">
    <property type="entry name" value="ACYLPHOSPHATASE_3"/>
    <property type="match status" value="1"/>
</dbReference>
<evidence type="ECO:0000313" key="13">
    <source>
        <dbReference type="Proteomes" id="UP001432292"/>
    </source>
</evidence>
<comment type="catalytic activity">
    <reaction evidence="4 5 6">
        <text>an acyl phosphate + H2O = a carboxylate + phosphate + H(+)</text>
        <dbReference type="Rhea" id="RHEA:14965"/>
        <dbReference type="ChEBI" id="CHEBI:15377"/>
        <dbReference type="ChEBI" id="CHEBI:15378"/>
        <dbReference type="ChEBI" id="CHEBI:29067"/>
        <dbReference type="ChEBI" id="CHEBI:43474"/>
        <dbReference type="ChEBI" id="CHEBI:59918"/>
        <dbReference type="EC" id="3.6.1.7"/>
    </reaction>
</comment>
<dbReference type="InterPro" id="IPR017968">
    <property type="entry name" value="Acylphosphatase_CS"/>
</dbReference>
<organism evidence="10 12">
    <name type="scientific">Streptomyces caniferus</name>
    <dbReference type="NCBI Taxonomy" id="285557"/>
    <lineage>
        <taxon>Bacteria</taxon>
        <taxon>Bacillati</taxon>
        <taxon>Actinomycetota</taxon>
        <taxon>Actinomycetes</taxon>
        <taxon>Kitasatosporales</taxon>
        <taxon>Streptomycetaceae</taxon>
        <taxon>Streptomyces</taxon>
    </lineage>
</organism>
<evidence type="ECO:0000256" key="2">
    <source>
        <dbReference type="ARBA" id="ARBA00012150"/>
    </source>
</evidence>
<name>A0A640S744_9ACTN</name>
<dbReference type="SUPFAM" id="SSF54975">
    <property type="entry name" value="Acylphosphatase/BLUF domain-like"/>
    <property type="match status" value="1"/>
</dbReference>
<feature type="active site" evidence="5">
    <location>
        <position position="18"/>
    </location>
</feature>
<sequence length="94" mass="10348">MIRRRVVVSGDVQGVFFRDTCRRTAEKHGVAGWVRNLPDGAVEAVFEGEPERVQQLVDWAGEGPPMATVNTVSVHEEEPEGTRGFEIRPSPGGF</sequence>
<comment type="similarity">
    <text evidence="1 7">Belongs to the acylphosphatase family.</text>
</comment>
<dbReference type="PROSITE" id="PS00150">
    <property type="entry name" value="ACYLPHOSPHATASE_1"/>
    <property type="match status" value="1"/>
</dbReference>
<dbReference type="RefSeq" id="WP_174872670.1">
    <property type="nucleotide sequence ID" value="NZ_BAAATH010000050.1"/>
</dbReference>
<evidence type="ECO:0000256" key="7">
    <source>
        <dbReference type="RuleBase" id="RU004168"/>
    </source>
</evidence>
<feature type="domain" description="Acylphosphatase-like" evidence="9">
    <location>
        <begin position="3"/>
        <end position="89"/>
    </location>
</feature>
<evidence type="ECO:0000256" key="5">
    <source>
        <dbReference type="PROSITE-ProRule" id="PRU00520"/>
    </source>
</evidence>
<evidence type="ECO:0000313" key="11">
    <source>
        <dbReference type="EMBL" id="WUS21621.1"/>
    </source>
</evidence>
<dbReference type="Gene3D" id="3.30.70.100">
    <property type="match status" value="1"/>
</dbReference>
<dbReference type="PROSITE" id="PS00151">
    <property type="entry name" value="ACYLPHOSPHATASE_2"/>
    <property type="match status" value="1"/>
</dbReference>
<dbReference type="EC" id="3.6.1.7" evidence="2 5"/>
<keyword evidence="5 6" id="KW-0378">Hydrolase</keyword>
<feature type="active site" evidence="5">
    <location>
        <position position="36"/>
    </location>
</feature>
<evidence type="ECO:0000256" key="8">
    <source>
        <dbReference type="SAM" id="MobiDB-lite"/>
    </source>
</evidence>